<evidence type="ECO:0000313" key="7">
    <source>
        <dbReference type="Proteomes" id="UP000650466"/>
    </source>
</evidence>
<dbReference type="Proteomes" id="UP000650466">
    <property type="component" value="Unassembled WGS sequence"/>
</dbReference>
<dbReference type="EMBL" id="JACVVD010000002">
    <property type="protein sequence ID" value="MBD0379424.1"/>
    <property type="molecule type" value="Genomic_DNA"/>
</dbReference>
<comment type="cofactor">
    <cofactor evidence="1">
        <name>FAD</name>
        <dbReference type="ChEBI" id="CHEBI:57692"/>
    </cofactor>
</comment>
<proteinExistence type="predicted"/>
<dbReference type="PANTHER" id="PTHR48105">
    <property type="entry name" value="THIOREDOXIN REDUCTASE 1-RELATED-RELATED"/>
    <property type="match status" value="1"/>
</dbReference>
<dbReference type="PRINTS" id="PR00469">
    <property type="entry name" value="PNDRDTASEII"/>
</dbReference>
<dbReference type="Pfam" id="PF07992">
    <property type="entry name" value="Pyr_redox_2"/>
    <property type="match status" value="1"/>
</dbReference>
<evidence type="ECO:0000256" key="1">
    <source>
        <dbReference type="ARBA" id="ARBA00001974"/>
    </source>
</evidence>
<name>A0A926KNL2_9BACL</name>
<keyword evidence="7" id="KW-1185">Reference proteome</keyword>
<evidence type="ECO:0000256" key="3">
    <source>
        <dbReference type="ARBA" id="ARBA00022630"/>
    </source>
</evidence>
<dbReference type="SUPFAM" id="SSF51905">
    <property type="entry name" value="FAD/NAD(P)-binding domain"/>
    <property type="match status" value="1"/>
</dbReference>
<organism evidence="6 7">
    <name type="scientific">Paenibacillus sedimenti</name>
    <dbReference type="NCBI Taxonomy" id="2770274"/>
    <lineage>
        <taxon>Bacteria</taxon>
        <taxon>Bacillati</taxon>
        <taxon>Bacillota</taxon>
        <taxon>Bacilli</taxon>
        <taxon>Bacillales</taxon>
        <taxon>Paenibacillaceae</taxon>
        <taxon>Paenibacillus</taxon>
    </lineage>
</organism>
<dbReference type="InterPro" id="IPR050097">
    <property type="entry name" value="Ferredoxin-NADP_redctase_2"/>
</dbReference>
<dbReference type="PRINTS" id="PR00368">
    <property type="entry name" value="FADPNR"/>
</dbReference>
<evidence type="ECO:0000256" key="2">
    <source>
        <dbReference type="ARBA" id="ARBA00011738"/>
    </source>
</evidence>
<protein>
    <submittedName>
        <fullName evidence="6">NAD(P)/FAD-dependent oxidoreductase</fullName>
    </submittedName>
</protein>
<dbReference type="AlphaFoldDB" id="A0A926KNL2"/>
<gene>
    <name evidence="6" type="ORF">ICC18_04800</name>
</gene>
<reference evidence="6" key="1">
    <citation type="submission" date="2020-09" db="EMBL/GenBank/DDBJ databases">
        <title>Draft Genome Sequence of Paenibacillus sp. WST5.</title>
        <authorList>
            <person name="Bao Z."/>
        </authorList>
    </citation>
    <scope>NUCLEOTIDE SEQUENCE</scope>
    <source>
        <strain evidence="6">WST5</strain>
    </source>
</reference>
<dbReference type="InterPro" id="IPR036188">
    <property type="entry name" value="FAD/NAD-bd_sf"/>
</dbReference>
<keyword evidence="4" id="KW-0560">Oxidoreductase</keyword>
<dbReference type="Gene3D" id="3.50.50.60">
    <property type="entry name" value="FAD/NAD(P)-binding domain"/>
    <property type="match status" value="2"/>
</dbReference>
<dbReference type="RefSeq" id="WP_188173252.1">
    <property type="nucleotide sequence ID" value="NZ_JACVVD010000002.1"/>
</dbReference>
<feature type="domain" description="FAD/NAD(P)-binding" evidence="5">
    <location>
        <begin position="4"/>
        <end position="287"/>
    </location>
</feature>
<accession>A0A926KNL2</accession>
<sequence length="304" mass="32951">MMLDCAIIGGGPAGLNAALVLGRARRNVILFDDNKPRNAVTQESHGFITRDGVKPSEFRAIAHQDIAKYPSVQFRGGRVAQVIKQGEDGRAFQLVTDSGEIYHAKNLLLATGLKEILPEVPGIRDYYGKSVFNCPYCDGWELRDKPLVIFSENQHTIHLAKTLYNWTKDVVICTNGKSDVLTPEHKAVLAAKQFRFYEQKIASLHGTNGMLEKVVFEDGSEVLREGGFTTVGWTQATAFAETLGLELNPLQGIVIDVLGRTNVKGVYAAGDMSVSGPAQLINAAAEGSRAAAGVNTDLTEADFS</sequence>
<evidence type="ECO:0000256" key="4">
    <source>
        <dbReference type="ARBA" id="ARBA00023002"/>
    </source>
</evidence>
<comment type="caution">
    <text evidence="6">The sequence shown here is derived from an EMBL/GenBank/DDBJ whole genome shotgun (WGS) entry which is preliminary data.</text>
</comment>
<keyword evidence="3" id="KW-0285">Flavoprotein</keyword>
<evidence type="ECO:0000259" key="5">
    <source>
        <dbReference type="Pfam" id="PF07992"/>
    </source>
</evidence>
<evidence type="ECO:0000313" key="6">
    <source>
        <dbReference type="EMBL" id="MBD0379424.1"/>
    </source>
</evidence>
<comment type="subunit">
    <text evidence="2">Homodimer.</text>
</comment>
<dbReference type="GO" id="GO:0016491">
    <property type="term" value="F:oxidoreductase activity"/>
    <property type="evidence" value="ECO:0007669"/>
    <property type="project" value="UniProtKB-KW"/>
</dbReference>
<dbReference type="InterPro" id="IPR023753">
    <property type="entry name" value="FAD/NAD-binding_dom"/>
</dbReference>